<organism evidence="4 5">
    <name type="scientific">Candidatus Desulfovibrio kirbyi</name>
    <dbReference type="NCBI Taxonomy" id="2696086"/>
    <lineage>
        <taxon>Bacteria</taxon>
        <taxon>Pseudomonadati</taxon>
        <taxon>Thermodesulfobacteriota</taxon>
        <taxon>Desulfovibrionia</taxon>
        <taxon>Desulfovibrionales</taxon>
        <taxon>Desulfovibrionaceae</taxon>
        <taxon>Desulfovibrio</taxon>
    </lineage>
</organism>
<gene>
    <name evidence="4" type="ORF">ZNDK_0741</name>
</gene>
<evidence type="ECO:0000313" key="4">
    <source>
        <dbReference type="EMBL" id="GFH62970.1"/>
    </source>
</evidence>
<feature type="domain" description="DUF6996" evidence="1">
    <location>
        <begin position="10"/>
        <end position="77"/>
    </location>
</feature>
<evidence type="ECO:0000313" key="5">
    <source>
        <dbReference type="Proteomes" id="UP000505077"/>
    </source>
</evidence>
<proteinExistence type="predicted"/>
<reference evidence="4 5" key="1">
    <citation type="journal article" date="2020" name="ISME J.">
        <title>Parallel Reductive Genome Evolution in Desulfovibrio Ectosymbionts Independently Acquired by Trichonympha Protists in the Termite Gut.</title>
        <authorList>
            <person name="Takeuchi M."/>
            <person name="Kuwahara H."/>
            <person name="Murakami T."/>
            <person name="Takahashi K."/>
            <person name="Kajitani R."/>
            <person name="Toyoda A."/>
            <person name="Itoh T."/>
            <person name="Ohkuma M."/>
            <person name="Hongoh Y."/>
        </authorList>
    </citation>
    <scope>NUCLEOTIDE SEQUENCE [LARGE SCALE GENOMIC DNA]</scope>
    <source>
        <strain evidence="4">ZnDsv-02</strain>
    </source>
</reference>
<dbReference type="Pfam" id="PF22515">
    <property type="entry name" value="DUF6996"/>
    <property type="match status" value="1"/>
</dbReference>
<protein>
    <recommendedName>
        <fullName evidence="6">Translation elongation factor</fullName>
    </recommendedName>
</protein>
<name>A0A6L2R5Y4_9BACT</name>
<dbReference type="InterPro" id="IPR054265">
    <property type="entry name" value="DUF6996"/>
</dbReference>
<dbReference type="Proteomes" id="UP000505077">
    <property type="component" value="Unassembled WGS sequence"/>
</dbReference>
<comment type="caution">
    <text evidence="4">The sequence shown here is derived from an EMBL/GenBank/DDBJ whole genome shotgun (WGS) entry which is preliminary data.</text>
</comment>
<feature type="domain" description="DUF7226" evidence="3">
    <location>
        <begin position="288"/>
        <end position="425"/>
    </location>
</feature>
<evidence type="ECO:0000259" key="3">
    <source>
        <dbReference type="Pfam" id="PF23871"/>
    </source>
</evidence>
<dbReference type="AlphaFoldDB" id="A0A6L2R5Y4"/>
<dbReference type="InterPro" id="IPR054266">
    <property type="entry name" value="DUF6997"/>
</dbReference>
<evidence type="ECO:0000259" key="2">
    <source>
        <dbReference type="Pfam" id="PF22518"/>
    </source>
</evidence>
<evidence type="ECO:0000259" key="1">
    <source>
        <dbReference type="Pfam" id="PF22515"/>
    </source>
</evidence>
<dbReference type="EMBL" id="BLLL01000007">
    <property type="protein sequence ID" value="GFH62970.1"/>
    <property type="molecule type" value="Genomic_DNA"/>
</dbReference>
<sequence>MASKKISVEHAWKILFAAHDIVSKVSQSGSFRISAAEINIYKEARLMAKFDQSSLLPEIFQQNNLSILPVARGEYIIGPYSTHTKVEYPAVRPSLVEIPDLQTLDHTNLYSEASALLFAYNSGIIGDILGESNLAFTVNGRMTSGNFDYFIENKQCPNITTKISVQNAQIEIDAGYEGRDVFCLCEAKNMATEEMLIRQLYYPYRLWSKKILKPVIPIFLVFSNDVFHIFVYKFEKLENYNSINLLQHKAYTFADEDISFQEVIELWKNICVITEQDGVFPQADSFERIVDLLSVLFEESLTRNEVTLKYEFDPRQTNYYISACEYLGLVERLNNANGEGKYRLTSDARFIMGQRYKPKHLSLIKKILERPIFCKVFGLMVKSSVIPDKNTICQIMDESNLSLSQNTKERRSSTVRAWLDWIVRLTVSG</sequence>
<dbReference type="Pfam" id="PF23871">
    <property type="entry name" value="DUF7226"/>
    <property type="match status" value="1"/>
</dbReference>
<dbReference type="InterPro" id="IPR055650">
    <property type="entry name" value="DUF7226"/>
</dbReference>
<accession>A0A6L2R5Y4</accession>
<feature type="domain" description="DUF6997" evidence="2">
    <location>
        <begin position="83"/>
        <end position="252"/>
    </location>
</feature>
<dbReference type="Pfam" id="PF22518">
    <property type="entry name" value="DUF6997"/>
    <property type="match status" value="1"/>
</dbReference>
<evidence type="ECO:0008006" key="6">
    <source>
        <dbReference type="Google" id="ProtNLM"/>
    </source>
</evidence>